<evidence type="ECO:0000259" key="3">
    <source>
        <dbReference type="SMART" id="SM00822"/>
    </source>
</evidence>
<protein>
    <submittedName>
        <fullName evidence="4">ATPase FliI/YscN</fullName>
    </submittedName>
</protein>
<dbReference type="PANTHER" id="PTHR42901">
    <property type="entry name" value="ALCOHOL DEHYDROGENASE"/>
    <property type="match status" value="1"/>
</dbReference>
<keyword evidence="5" id="KW-1185">Reference proteome</keyword>
<dbReference type="PROSITE" id="PS00061">
    <property type="entry name" value="ADH_SHORT"/>
    <property type="match status" value="1"/>
</dbReference>
<dbReference type="Proteomes" id="UP000005615">
    <property type="component" value="Unassembled WGS sequence"/>
</dbReference>
<reference evidence="4 5" key="1">
    <citation type="journal article" date="2011" name="J. Bacteriol.">
        <title>Genome sequence of strain IMCC3088, a proteorhodopsin-containing marine bacterium belonging to the OM60/NOR5 clade.</title>
        <authorList>
            <person name="Jang Y."/>
            <person name="Oh H.M."/>
            <person name="Kang I."/>
            <person name="Lee K."/>
            <person name="Yang S.J."/>
            <person name="Cho J.C."/>
        </authorList>
    </citation>
    <scope>NUCLEOTIDE SEQUENCE [LARGE SCALE GENOMIC DNA]</scope>
    <source>
        <strain evidence="4 5">IMCC3088</strain>
    </source>
</reference>
<sequence>MKYSDIAPNNADVSLRDKVILITGAGAGIGEQLALGAARAGAIVLLLGRREDALNAVYDQIMSEGLAEPVVIPMDLGTLDEQQANQLSHMIGDAFGRLDGLVHNASLLGKLGPIATANLSEWSQVMTVNAFAPVVLTKALLPLLSESQSASIIFTSSGVGRQARAFWGAYSASKFATEAISGILAAELETDGIRVNCVNPGATNTKMRRAAFPGESPESIASAASLVPAYVFLLSEHAKGIHGASIDLQK</sequence>
<evidence type="ECO:0000256" key="1">
    <source>
        <dbReference type="ARBA" id="ARBA00006484"/>
    </source>
</evidence>
<comment type="caution">
    <text evidence="4">The sequence shown here is derived from an EMBL/GenBank/DDBJ whole genome shotgun (WGS) entry which is preliminary data.</text>
</comment>
<name>F3KZZ3_9GAMM</name>
<dbReference type="Pfam" id="PF00106">
    <property type="entry name" value="adh_short"/>
    <property type="match status" value="1"/>
</dbReference>
<evidence type="ECO:0000313" key="5">
    <source>
        <dbReference type="Proteomes" id="UP000005615"/>
    </source>
</evidence>
<dbReference type="SMART" id="SM00822">
    <property type="entry name" value="PKS_KR"/>
    <property type="match status" value="1"/>
</dbReference>
<dbReference type="PANTHER" id="PTHR42901:SF1">
    <property type="entry name" value="ALCOHOL DEHYDROGENASE"/>
    <property type="match status" value="1"/>
</dbReference>
<dbReference type="EMBL" id="AEIG01000016">
    <property type="protein sequence ID" value="EGG30359.1"/>
    <property type="molecule type" value="Genomic_DNA"/>
</dbReference>
<dbReference type="STRING" id="2518989.IMCC3088_605"/>
<dbReference type="InterPro" id="IPR057326">
    <property type="entry name" value="KR_dom"/>
</dbReference>
<dbReference type="InterPro" id="IPR020904">
    <property type="entry name" value="Sc_DH/Rdtase_CS"/>
</dbReference>
<dbReference type="GO" id="GO:0016491">
    <property type="term" value="F:oxidoreductase activity"/>
    <property type="evidence" value="ECO:0007669"/>
    <property type="project" value="UniProtKB-KW"/>
</dbReference>
<dbReference type="RefSeq" id="WP_009574988.1">
    <property type="nucleotide sequence ID" value="NZ_AEIG01000016.1"/>
</dbReference>
<dbReference type="PRINTS" id="PR00081">
    <property type="entry name" value="GDHRDH"/>
</dbReference>
<accession>F3KZZ3</accession>
<dbReference type="NCBIfam" id="NF006509">
    <property type="entry name" value="PRK08945.1"/>
    <property type="match status" value="1"/>
</dbReference>
<dbReference type="eggNOG" id="COG1028">
    <property type="taxonomic scope" value="Bacteria"/>
</dbReference>
<dbReference type="OrthoDB" id="9790785at2"/>
<gene>
    <name evidence="4" type="ORF">IMCC3088_605</name>
</gene>
<evidence type="ECO:0000313" key="4">
    <source>
        <dbReference type="EMBL" id="EGG30359.1"/>
    </source>
</evidence>
<dbReference type="AlphaFoldDB" id="F3KZZ3"/>
<proteinExistence type="inferred from homology"/>
<comment type="similarity">
    <text evidence="1">Belongs to the short-chain dehydrogenases/reductases (SDR) family.</text>
</comment>
<feature type="domain" description="Ketoreductase" evidence="3">
    <location>
        <begin position="18"/>
        <end position="196"/>
    </location>
</feature>
<dbReference type="InterPro" id="IPR002347">
    <property type="entry name" value="SDR_fam"/>
</dbReference>
<dbReference type="InterPro" id="IPR036291">
    <property type="entry name" value="NAD(P)-bd_dom_sf"/>
</dbReference>
<dbReference type="Gene3D" id="3.40.50.720">
    <property type="entry name" value="NAD(P)-binding Rossmann-like Domain"/>
    <property type="match status" value="1"/>
</dbReference>
<dbReference type="SUPFAM" id="SSF51735">
    <property type="entry name" value="NAD(P)-binding Rossmann-fold domains"/>
    <property type="match status" value="1"/>
</dbReference>
<keyword evidence="2" id="KW-0560">Oxidoreductase</keyword>
<organism evidence="4 5">
    <name type="scientific">Aequoribacter fuscus</name>
    <dbReference type="NCBI Taxonomy" id="2518989"/>
    <lineage>
        <taxon>Bacteria</taxon>
        <taxon>Pseudomonadati</taxon>
        <taxon>Pseudomonadota</taxon>
        <taxon>Gammaproteobacteria</taxon>
        <taxon>Cellvibrionales</taxon>
        <taxon>Halieaceae</taxon>
        <taxon>Aequoribacter</taxon>
    </lineage>
</organism>
<evidence type="ECO:0000256" key="2">
    <source>
        <dbReference type="ARBA" id="ARBA00023002"/>
    </source>
</evidence>